<feature type="chain" id="PRO_5042124904" evidence="2">
    <location>
        <begin position="20"/>
        <end position="168"/>
    </location>
</feature>
<keyword evidence="2" id="KW-0732">Signal</keyword>
<feature type="region of interest" description="Disordered" evidence="1">
    <location>
        <begin position="114"/>
        <end position="168"/>
    </location>
</feature>
<evidence type="ECO:0000256" key="2">
    <source>
        <dbReference type="SAM" id="SignalP"/>
    </source>
</evidence>
<protein>
    <submittedName>
        <fullName evidence="3">Uncharacterized protein</fullName>
    </submittedName>
</protein>
<comment type="caution">
    <text evidence="3">The sequence shown here is derived from an EMBL/GenBank/DDBJ whole genome shotgun (WGS) entry which is preliminary data.</text>
</comment>
<feature type="signal peptide" evidence="2">
    <location>
        <begin position="1"/>
        <end position="19"/>
    </location>
</feature>
<dbReference type="Proteomes" id="UP001215712">
    <property type="component" value="Unassembled WGS sequence"/>
</dbReference>
<organism evidence="3 4">
    <name type="scientific">Penicillium malachiteum</name>
    <dbReference type="NCBI Taxonomy" id="1324776"/>
    <lineage>
        <taxon>Eukaryota</taxon>
        <taxon>Fungi</taxon>
        <taxon>Dikarya</taxon>
        <taxon>Ascomycota</taxon>
        <taxon>Pezizomycotina</taxon>
        <taxon>Eurotiomycetes</taxon>
        <taxon>Eurotiomycetidae</taxon>
        <taxon>Eurotiales</taxon>
        <taxon>Aspergillaceae</taxon>
        <taxon>Penicillium</taxon>
    </lineage>
</organism>
<name>A0AAD6HUG0_9EURO</name>
<feature type="compositionally biased region" description="Acidic residues" evidence="1">
    <location>
        <begin position="157"/>
        <end position="168"/>
    </location>
</feature>
<sequence>MRHGVIFSSFLCLVGTTLAAPVHSQGRALAGRQNAEVDLTAPIDVDVAQFASLVKRQVDLTAGEDAEASIERRFLAGVDASAQANAAADQNGLGINVATSDSARLLPPVKRQDFDLDASVDEEAEPLKREDPDIDLDASVDEEADQCEPLVKRQEGFDLDASVDEEEG</sequence>
<feature type="compositionally biased region" description="Acidic residues" evidence="1">
    <location>
        <begin position="132"/>
        <end position="146"/>
    </location>
</feature>
<evidence type="ECO:0000256" key="1">
    <source>
        <dbReference type="SAM" id="MobiDB-lite"/>
    </source>
</evidence>
<evidence type="ECO:0000313" key="3">
    <source>
        <dbReference type="EMBL" id="KAJ5738396.1"/>
    </source>
</evidence>
<reference evidence="3" key="1">
    <citation type="journal article" date="2023" name="IMA Fungus">
        <title>Comparative genomic study of the Penicillium genus elucidates a diverse pangenome and 15 lateral gene transfer events.</title>
        <authorList>
            <person name="Petersen C."/>
            <person name="Sorensen T."/>
            <person name="Nielsen M.R."/>
            <person name="Sondergaard T.E."/>
            <person name="Sorensen J.L."/>
            <person name="Fitzpatrick D.A."/>
            <person name="Frisvad J.C."/>
            <person name="Nielsen K.L."/>
        </authorList>
    </citation>
    <scope>NUCLEOTIDE SEQUENCE</scope>
    <source>
        <strain evidence="3">IBT 17514</strain>
    </source>
</reference>
<evidence type="ECO:0000313" key="4">
    <source>
        <dbReference type="Proteomes" id="UP001215712"/>
    </source>
</evidence>
<feature type="compositionally biased region" description="Acidic residues" evidence="1">
    <location>
        <begin position="115"/>
        <end position="124"/>
    </location>
</feature>
<dbReference type="AlphaFoldDB" id="A0AAD6HUG0"/>
<keyword evidence="4" id="KW-1185">Reference proteome</keyword>
<dbReference type="EMBL" id="JAQJAN010000002">
    <property type="protein sequence ID" value="KAJ5738396.1"/>
    <property type="molecule type" value="Genomic_DNA"/>
</dbReference>
<accession>A0AAD6HUG0</accession>
<proteinExistence type="predicted"/>
<reference evidence="3" key="2">
    <citation type="submission" date="2023-01" db="EMBL/GenBank/DDBJ databases">
        <authorList>
            <person name="Petersen C."/>
        </authorList>
    </citation>
    <scope>NUCLEOTIDE SEQUENCE</scope>
    <source>
        <strain evidence="3">IBT 17514</strain>
    </source>
</reference>
<gene>
    <name evidence="3" type="ORF">N7493_001551</name>
</gene>